<dbReference type="Pfam" id="PF24626">
    <property type="entry name" value="SH3_Tf2-1"/>
    <property type="match status" value="1"/>
</dbReference>
<dbReference type="FunFam" id="3.30.70.270:FF:000020">
    <property type="entry name" value="Transposon Tf2-6 polyprotein-like Protein"/>
    <property type="match status" value="1"/>
</dbReference>
<feature type="region of interest" description="Disordered" evidence="6">
    <location>
        <begin position="69"/>
        <end position="102"/>
    </location>
</feature>
<dbReference type="Gene3D" id="2.40.70.10">
    <property type="entry name" value="Acid Proteases"/>
    <property type="match status" value="1"/>
</dbReference>
<evidence type="ECO:0000256" key="6">
    <source>
        <dbReference type="SAM" id="MobiDB-lite"/>
    </source>
</evidence>
<protein>
    <recommendedName>
        <fullName evidence="11">Reverse transcriptase/retrotransposon-derived protein RNase H-like domain-containing protein</fullName>
    </recommendedName>
</protein>
<evidence type="ECO:0008006" key="11">
    <source>
        <dbReference type="Google" id="ProtNLM"/>
    </source>
</evidence>
<dbReference type="InterPro" id="IPR041577">
    <property type="entry name" value="RT_RNaseH_2"/>
</dbReference>
<dbReference type="InterPro" id="IPR000477">
    <property type="entry name" value="RT_dom"/>
</dbReference>
<feature type="domain" description="Tf2-1-like SH3-like" evidence="9">
    <location>
        <begin position="1726"/>
        <end position="1788"/>
    </location>
</feature>
<evidence type="ECO:0000313" key="10">
    <source>
        <dbReference type="EMBL" id="SPD04673.1"/>
    </source>
</evidence>
<keyword evidence="2" id="KW-0548">Nucleotidyltransferase</keyword>
<dbReference type="Pfam" id="PF00078">
    <property type="entry name" value="RVT_1"/>
    <property type="match status" value="1"/>
</dbReference>
<dbReference type="SUPFAM" id="SSF56672">
    <property type="entry name" value="DNA/RNA polymerases"/>
    <property type="match status" value="1"/>
</dbReference>
<evidence type="ECO:0000259" key="8">
    <source>
        <dbReference type="Pfam" id="PF17919"/>
    </source>
</evidence>
<evidence type="ECO:0000256" key="4">
    <source>
        <dbReference type="ARBA" id="ARBA00022759"/>
    </source>
</evidence>
<dbReference type="InterPro" id="IPR056924">
    <property type="entry name" value="SH3_Tf2-1"/>
</dbReference>
<reference evidence="10" key="1">
    <citation type="submission" date="2018-02" db="EMBL/GenBank/DDBJ databases">
        <authorList>
            <person name="Cohen D.B."/>
            <person name="Kent A.D."/>
        </authorList>
    </citation>
    <scope>NUCLEOTIDE SEQUENCE</scope>
</reference>
<keyword evidence="4" id="KW-0255">Endonuclease</keyword>
<dbReference type="CDD" id="cd01647">
    <property type="entry name" value="RT_LTR"/>
    <property type="match status" value="1"/>
</dbReference>
<feature type="domain" description="Reverse transcriptase/retrotransposon-derived protein RNase H-like" evidence="8">
    <location>
        <begin position="1336"/>
        <end position="1430"/>
    </location>
</feature>
<evidence type="ECO:0000256" key="2">
    <source>
        <dbReference type="ARBA" id="ARBA00022695"/>
    </source>
</evidence>
<feature type="region of interest" description="Disordered" evidence="6">
    <location>
        <begin position="962"/>
        <end position="989"/>
    </location>
</feature>
<evidence type="ECO:0000259" key="7">
    <source>
        <dbReference type="Pfam" id="PF00078"/>
    </source>
</evidence>
<feature type="compositionally biased region" description="Basic and acidic residues" evidence="6">
    <location>
        <begin position="968"/>
        <end position="978"/>
    </location>
</feature>
<evidence type="ECO:0000256" key="3">
    <source>
        <dbReference type="ARBA" id="ARBA00022722"/>
    </source>
</evidence>
<feature type="domain" description="Reverse transcriptase" evidence="7">
    <location>
        <begin position="1204"/>
        <end position="1274"/>
    </location>
</feature>
<dbReference type="EMBL" id="OIVN01002558">
    <property type="protein sequence ID" value="SPD04673.1"/>
    <property type="molecule type" value="Genomic_DNA"/>
</dbReference>
<keyword evidence="1" id="KW-0808">Transferase</keyword>
<feature type="compositionally biased region" description="Low complexity" evidence="6">
    <location>
        <begin position="386"/>
        <end position="400"/>
    </location>
</feature>
<gene>
    <name evidence="10" type="ORF">FSB_LOCUS32555</name>
</gene>
<feature type="region of interest" description="Disordered" evidence="6">
    <location>
        <begin position="119"/>
        <end position="140"/>
    </location>
</feature>
<keyword evidence="4" id="KW-0378">Hydrolase</keyword>
<dbReference type="GO" id="GO:0003676">
    <property type="term" value="F:nucleic acid binding"/>
    <property type="evidence" value="ECO:0007669"/>
    <property type="project" value="InterPro"/>
</dbReference>
<organism evidence="10">
    <name type="scientific">Fagus sylvatica</name>
    <name type="common">Beechnut</name>
    <dbReference type="NCBI Taxonomy" id="28930"/>
    <lineage>
        <taxon>Eukaryota</taxon>
        <taxon>Viridiplantae</taxon>
        <taxon>Streptophyta</taxon>
        <taxon>Embryophyta</taxon>
        <taxon>Tracheophyta</taxon>
        <taxon>Spermatophyta</taxon>
        <taxon>Magnoliopsida</taxon>
        <taxon>eudicotyledons</taxon>
        <taxon>Gunneridae</taxon>
        <taxon>Pentapetalae</taxon>
        <taxon>rosids</taxon>
        <taxon>fabids</taxon>
        <taxon>Fagales</taxon>
        <taxon>Fagaceae</taxon>
        <taxon>Fagus</taxon>
    </lineage>
</organism>
<dbReference type="InterPro" id="IPR050951">
    <property type="entry name" value="Retrovirus_Pol_polyprotein"/>
</dbReference>
<dbReference type="CDD" id="cd09274">
    <property type="entry name" value="RNase_HI_RT_Ty3"/>
    <property type="match status" value="1"/>
</dbReference>
<dbReference type="PANTHER" id="PTHR37984">
    <property type="entry name" value="PROTEIN CBG26694"/>
    <property type="match status" value="1"/>
</dbReference>
<feature type="compositionally biased region" description="Polar residues" evidence="6">
    <location>
        <begin position="80"/>
        <end position="102"/>
    </location>
</feature>
<dbReference type="InterPro" id="IPR043128">
    <property type="entry name" value="Rev_trsase/Diguanyl_cyclase"/>
</dbReference>
<evidence type="ECO:0000256" key="1">
    <source>
        <dbReference type="ARBA" id="ARBA00022679"/>
    </source>
</evidence>
<keyword evidence="5" id="KW-0511">Multifunctional enzyme</keyword>
<keyword evidence="3" id="KW-0540">Nuclease</keyword>
<dbReference type="PANTHER" id="PTHR37984:SF5">
    <property type="entry name" value="PROTEIN NYNRIN-LIKE"/>
    <property type="match status" value="1"/>
</dbReference>
<dbReference type="GO" id="GO:0016779">
    <property type="term" value="F:nucleotidyltransferase activity"/>
    <property type="evidence" value="ECO:0007669"/>
    <property type="project" value="UniProtKB-KW"/>
</dbReference>
<dbReference type="CDD" id="cd00303">
    <property type="entry name" value="retropepsin_like"/>
    <property type="match status" value="1"/>
</dbReference>
<evidence type="ECO:0000259" key="9">
    <source>
        <dbReference type="Pfam" id="PF24626"/>
    </source>
</evidence>
<accession>A0A2N9GYR9</accession>
<feature type="region of interest" description="Disordered" evidence="6">
    <location>
        <begin position="384"/>
        <end position="463"/>
    </location>
</feature>
<dbReference type="FunFam" id="3.30.70.270:FF:000003">
    <property type="entry name" value="Transposon Ty3-G Gag-Pol polyprotein"/>
    <property type="match status" value="1"/>
</dbReference>
<dbReference type="Gene3D" id="3.30.420.10">
    <property type="entry name" value="Ribonuclease H-like superfamily/Ribonuclease H"/>
    <property type="match status" value="1"/>
</dbReference>
<sequence length="1890" mass="215023">MHFSCSPLIGQAHALFSLAELVMHFSCNNQGQLDGHSNRIGLLDARLERVELTLACMQVLLEERLPLRQPAPPAQPEPENGQTGQPGAQTGHSEAQSGHSGQNRGVQDLLLMRFFKTNLNPPRQPRQFGEPIEPRPFRPNGDPFLDPIGEARGGAQVGVLNENVQGIQQQLDEHSNQFGLINVKLDRMESNFGEFKATLSGFQSMMEERLSKPTEPNVNQASSSIRVQPSFGEQLPTTPPSTHRLPIGAEERNGMPMRPPNQDIRPQPNQTRVGVQMGEGMENGQNRPIFGDFGDLIEERRNEGNNARFMPQFQGYFDAPYEEPWLEMRQGKQQGQQAQLEPILGDFGDSIVESLCGSSNARPPPSFKGQCGLYGEEYWHEKRLPRQQQQGQQAQPQRHASQAREPRNAPWPQGDVVEPWYDHGGGKGNWGRARNYQGPQDRDPYGKNQDPLQRQQGRQAREPRAMELEFPRFKGGDPTSWMFRAIQYFEYYQVHDASKVLHASYHLDDDALIWFQSCEHDLGCWDNFAGAIQLRGCLSHLAIGLRNLSSMHKLSCFMSGLKDEVRLAIKMQGPRTLGEAYALAKIQEQYLANVKGSTRPSYETNKDNWEQYSSQEVATQIVPKVAAQVDPKVTAQLDPKVAVQFDPKVAAQLNPKVAAQIDPKVVDPKLTSAKPTMTVQKLTPKQMLERRKKDLCYNCDESWTMWHTCKAMKLYLIEEVQEEEGAYVTSDEEEERVEWCEERRNTKEESINKDIQVPSRYWLIGRSPLMKKHLTKKQLEDSSSIRPQQDHNLEDKLIFMISKVQAIQACTFLLHHTGVKWSIMRRNPGREGNFRGNKRHSSTLLSLDNNKACMAILDSLGNHHGCKMSLTTLGMTLQGRQGMQPGPMKLDFPRFKGGDPTSWIFKVIQYFNYYQAQEAKKVLHASYHLDNDALIWFQDSEHELNCWDDFVRAIQLRGSWSQQNQGHDSARVESKGYESRQPNPRPPMAVQKLTPVQMFERRKKGLCYHCDERWSVGHKCKTMKLYIMEGVEEEEEVEDSVEEEAELIVKDEEPVEITLYALLGSSSPLSMRVVACINGHKAIVLIDTGSTHNFLDNNLAKSLKLVWLKGLKVSKPVLQESKQFGKGIAAQGLLLQIMQCSPCLNQEMAESSMQEVLEDFPRVFEEPQRAATYKKLVKDKFPIPMLDELLDELQGAKLFFKARFESLMNDVFKPYLRKYVLVFFDDILVYSKGEEEHKEHLKKVLQVLVDHKLYAKRSKCVFAASEVEYLGHVISSDGVKTVSKKIAAMVEWPKPQTLKALRGFLGLTGYYRKFTKNYGQIAGPLTDLLKNDAFKWSEKTELAFEKLKEACSQPPCLALPDFCKTFIVECDASGYGIGAVLMQEGRPLAFYSQALKGKVLFLSTYEKESMVLVLVVKKWRPYLFGNTFVIKTNQQSLKHLLEQRIGTPMQQKWISKLLGYHFVVEFKRGKENKVADALSRKEDTNLQTEIARETSMLQAQAQAQGSFYAISFPSPTWLEELKTSYEEDNSVMELMKKLQDEPNSEEPFSISNGLLFYKGRFFLGKVGSMKAKVLALIHDSPLGGHSGFLKTLQRARQDCPPSHNSQGSKLIPTACFQASWHAYFYYGQTEVVKPSLWVEWLPLTEYWFNTNYHAATKLSPFETLYGYKPPKLLDFVPGTTRVAAVEDILEHRQQVMGLLQDNLVAAQARMKLQADRHRQERHFEVGEWVFLRLQPFKQKTMHKKLGKLGPKFYGPFKVLEKIGAVAYKLELPKEANIHPVFHVSCLKAKSGKEEKVAYYYISFNALGRCCQEGCYLVALVQASTRLPTPYGQGVLKGRAMLRPCPWVNPSLAWHSSKCSGCTSYLLILWFKHTFDTILMPLGLQAYQACT</sequence>
<proteinExistence type="predicted"/>
<evidence type="ECO:0000256" key="5">
    <source>
        <dbReference type="ARBA" id="ARBA00023268"/>
    </source>
</evidence>
<dbReference type="InterPro" id="IPR021109">
    <property type="entry name" value="Peptidase_aspartic_dom_sf"/>
</dbReference>
<dbReference type="InterPro" id="IPR036397">
    <property type="entry name" value="RNaseH_sf"/>
</dbReference>
<dbReference type="GO" id="GO:0004519">
    <property type="term" value="F:endonuclease activity"/>
    <property type="evidence" value="ECO:0007669"/>
    <property type="project" value="UniProtKB-KW"/>
</dbReference>
<dbReference type="InterPro" id="IPR043502">
    <property type="entry name" value="DNA/RNA_pol_sf"/>
</dbReference>
<dbReference type="Gene3D" id="3.30.70.270">
    <property type="match status" value="2"/>
</dbReference>
<feature type="region of interest" description="Disordered" evidence="6">
    <location>
        <begin position="230"/>
        <end position="269"/>
    </location>
</feature>
<dbReference type="Pfam" id="PF17919">
    <property type="entry name" value="RT_RNaseH_2"/>
    <property type="match status" value="1"/>
</dbReference>
<name>A0A2N9GYR9_FAGSY</name>